<gene>
    <name evidence="2" type="ORF">PGLA2088_LOCUS23415</name>
</gene>
<reference evidence="2" key="1">
    <citation type="submission" date="2021-02" db="EMBL/GenBank/DDBJ databases">
        <authorList>
            <person name="Dougan E. K."/>
            <person name="Rhodes N."/>
            <person name="Thang M."/>
            <person name="Chan C."/>
        </authorList>
    </citation>
    <scope>NUCLEOTIDE SEQUENCE</scope>
</reference>
<evidence type="ECO:0000313" key="2">
    <source>
        <dbReference type="EMBL" id="CAE8683363.1"/>
    </source>
</evidence>
<organism evidence="2 3">
    <name type="scientific">Polarella glacialis</name>
    <name type="common">Dinoflagellate</name>
    <dbReference type="NCBI Taxonomy" id="89957"/>
    <lineage>
        <taxon>Eukaryota</taxon>
        <taxon>Sar</taxon>
        <taxon>Alveolata</taxon>
        <taxon>Dinophyceae</taxon>
        <taxon>Suessiales</taxon>
        <taxon>Suessiaceae</taxon>
        <taxon>Polarella</taxon>
    </lineage>
</organism>
<comment type="caution">
    <text evidence="2">The sequence shown here is derived from an EMBL/GenBank/DDBJ whole genome shotgun (WGS) entry which is preliminary data.</text>
</comment>
<feature type="region of interest" description="Disordered" evidence="1">
    <location>
        <begin position="1095"/>
        <end position="1242"/>
    </location>
</feature>
<feature type="compositionally biased region" description="Low complexity" evidence="1">
    <location>
        <begin position="1222"/>
        <end position="1242"/>
    </location>
</feature>
<feature type="compositionally biased region" description="Pro residues" evidence="1">
    <location>
        <begin position="1196"/>
        <end position="1206"/>
    </location>
</feature>
<feature type="region of interest" description="Disordered" evidence="1">
    <location>
        <begin position="523"/>
        <end position="549"/>
    </location>
</feature>
<accession>A0A813JTX4</accession>
<protein>
    <submittedName>
        <fullName evidence="2">Uncharacterized protein</fullName>
    </submittedName>
</protein>
<feature type="compositionally biased region" description="Acidic residues" evidence="1">
    <location>
        <begin position="876"/>
        <end position="888"/>
    </location>
</feature>
<dbReference type="Proteomes" id="UP000626109">
    <property type="component" value="Unassembled WGS sequence"/>
</dbReference>
<feature type="region of interest" description="Disordered" evidence="1">
    <location>
        <begin position="1022"/>
        <end position="1046"/>
    </location>
</feature>
<feature type="non-terminal residue" evidence="2">
    <location>
        <position position="1"/>
    </location>
</feature>
<name>A0A813JTX4_POLGL</name>
<dbReference type="AlphaFoldDB" id="A0A813JTX4"/>
<feature type="region of interest" description="Disordered" evidence="1">
    <location>
        <begin position="857"/>
        <end position="902"/>
    </location>
</feature>
<feature type="compositionally biased region" description="Basic and acidic residues" evidence="1">
    <location>
        <begin position="889"/>
        <end position="902"/>
    </location>
</feature>
<feature type="compositionally biased region" description="Low complexity" evidence="1">
    <location>
        <begin position="1097"/>
        <end position="1142"/>
    </location>
</feature>
<dbReference type="EMBL" id="CAJNNW010026188">
    <property type="protein sequence ID" value="CAE8683363.1"/>
    <property type="molecule type" value="Genomic_DNA"/>
</dbReference>
<feature type="compositionally biased region" description="Low complexity" evidence="1">
    <location>
        <begin position="1164"/>
        <end position="1177"/>
    </location>
</feature>
<proteinExistence type="predicted"/>
<evidence type="ECO:0000256" key="1">
    <source>
        <dbReference type="SAM" id="MobiDB-lite"/>
    </source>
</evidence>
<evidence type="ECO:0000313" key="3">
    <source>
        <dbReference type="Proteomes" id="UP000626109"/>
    </source>
</evidence>
<sequence>MNGGDQRGQGQSYGGGLPLSEFNKLVPPGWRPGIPGYPIKLFFERLKLWYRVTDNAEAQLGILVAGRLQGAPQKIALRLRLPRPVAAGGGYDIGDEALIRLSQEQVIDPANNTIVQEYIPSGLQFLCQALRAIYGLQDQDRTTVALDSFYEFKRGHLGLAEFAQEFDHRYESAEDEAGLQMNDTGKTYFFLRGSGLGDKIIEDIKLQMRGDMSRYQEIRTLVLKLARANDKDKETLNMYQDQTDFNYKVNLDETNGNYYGSWHDPTTGEIIEYDYGANTSDDMYYGDYDYVYDGEYSDYDGAGYDDDWYGDDGWQDEVYHGDFPLEEWTWPASAPDSTSVSTAETTLLDVDPSYWKGQTKGKGKGFGAKGKGPSGGSASGIGCATCGSRWHSSLDCPLNDPSKGDQGKGKGGKDYHYENFWKGKGKGKKGGKSKGFGKGWSKGFGKYRPSFGSGKGYGKYSGGYGKSYGKSYGKGKFKGGYGGFRYSSPYNFTAFQDYEVQEAPEHAPTIAFKADGSGTQYYDFEDEKPSSSTRPPPQSTTEPMIDTADNPGYNDGYGELDTATAPVPDVRVNSLSFLVGTCSSAFPTDHEDWSSLYHSVRGVKRHGLLIDPGAASGLIGSDTLKEFRDEILLPLGVDIICRPTTQNVSGISGKPEPALSRVTMPIFPGIKSSTFTADVIGKQGSKCPALLPNPSMRAANMGLLTNFFENGDGMLIVHDNGKRLLYRCLLTESGHYILPTDNVKNNNNVDKEATRKASAFYVAVLQDATQQWSDISSVYLAVDKAAVADSVTCIRGSVAPIKIRRLLSVARGRELAETWQTEKKQSALLSSAQLAANLLATGHPSCHRKVLQDEFNATGTGGTNRLRPGEPKTDVDTEAEDSEDSDAETDIHGRPNFMETRREDQDGCSYCVVRSKGPLRSPDEPPDFLQLPEPIKQRTAGAARVAAAARAWAAASMSSPAQFQDANQVSLGMLHAQLLQVQQPLGNLQLAQELLPLTARGVGQGLSAAAIAAQLQRHRQGGAEVQLVPGSSNPAGAGGNGNMGGAIRFYQANEQPQPAANDRDRGSREVVAGPAVLALRRMRNSMNALAEGRLPFGLGRQNPRQPQQGPQAQPQQGQHGIVPQQPQQVQQVQQQRQQFQVVPQPPENPGQPQAPLQPQPPQQGPQQPSSGQPRRPGLVGRVLAPASGAANNEPLAPTPPSQPKPPGTSTRFWKRSWPRVLGWGAAPADGFGPGAAAAAASS</sequence>